<gene>
    <name evidence="2" type="ORF">LOTGIDRAFT_163786</name>
</gene>
<evidence type="ECO:0008006" key="4">
    <source>
        <dbReference type="Google" id="ProtNLM"/>
    </source>
</evidence>
<organism evidence="2 3">
    <name type="scientific">Lottia gigantea</name>
    <name type="common">Giant owl limpet</name>
    <dbReference type="NCBI Taxonomy" id="225164"/>
    <lineage>
        <taxon>Eukaryota</taxon>
        <taxon>Metazoa</taxon>
        <taxon>Spiralia</taxon>
        <taxon>Lophotrochozoa</taxon>
        <taxon>Mollusca</taxon>
        <taxon>Gastropoda</taxon>
        <taxon>Patellogastropoda</taxon>
        <taxon>Lottioidea</taxon>
        <taxon>Lottiidae</taxon>
        <taxon>Lottia</taxon>
    </lineage>
</organism>
<evidence type="ECO:0000313" key="3">
    <source>
        <dbReference type="Proteomes" id="UP000030746"/>
    </source>
</evidence>
<dbReference type="OrthoDB" id="6155276at2759"/>
<dbReference type="EMBL" id="KB202325">
    <property type="protein sequence ID" value="ESO90898.1"/>
    <property type="molecule type" value="Genomic_DNA"/>
</dbReference>
<reference evidence="2 3" key="1">
    <citation type="journal article" date="2013" name="Nature">
        <title>Insights into bilaterian evolution from three spiralian genomes.</title>
        <authorList>
            <person name="Simakov O."/>
            <person name="Marletaz F."/>
            <person name="Cho S.J."/>
            <person name="Edsinger-Gonzales E."/>
            <person name="Havlak P."/>
            <person name="Hellsten U."/>
            <person name="Kuo D.H."/>
            <person name="Larsson T."/>
            <person name="Lv J."/>
            <person name="Arendt D."/>
            <person name="Savage R."/>
            <person name="Osoegawa K."/>
            <person name="de Jong P."/>
            <person name="Grimwood J."/>
            <person name="Chapman J.A."/>
            <person name="Shapiro H."/>
            <person name="Aerts A."/>
            <person name="Otillar R.P."/>
            <person name="Terry A.Y."/>
            <person name="Boore J.L."/>
            <person name="Grigoriev I.V."/>
            <person name="Lindberg D.R."/>
            <person name="Seaver E.C."/>
            <person name="Weisblat D.A."/>
            <person name="Putnam N.H."/>
            <person name="Rokhsar D.S."/>
        </authorList>
    </citation>
    <scope>NUCLEOTIDE SEQUENCE [LARGE SCALE GENOMIC DNA]</scope>
</reference>
<accession>V3ZI14</accession>
<name>V3ZI14_LOTGI</name>
<protein>
    <recommendedName>
        <fullName evidence="4">CCHC-type domain-containing protein</fullName>
    </recommendedName>
</protein>
<dbReference type="RefSeq" id="XP_009058548.1">
    <property type="nucleotide sequence ID" value="XM_009060300.1"/>
</dbReference>
<dbReference type="GeneID" id="20239546"/>
<dbReference type="KEGG" id="lgi:LOTGIDRAFT_163786"/>
<proteinExistence type="predicted"/>
<dbReference type="CTD" id="20239546"/>
<evidence type="ECO:0000256" key="1">
    <source>
        <dbReference type="SAM" id="MobiDB-lite"/>
    </source>
</evidence>
<feature type="region of interest" description="Disordered" evidence="1">
    <location>
        <begin position="156"/>
        <end position="175"/>
    </location>
</feature>
<evidence type="ECO:0000313" key="2">
    <source>
        <dbReference type="EMBL" id="ESO90898.1"/>
    </source>
</evidence>
<sequence length="263" mass="30108">MTEIMDKIMEDDIVGVCDTLVQMGIFSKDVHTADGVTSWMSETLKAQVLDRKRLNLSLLGHVESKICSPTESEHSNSYEAGNAIRRVFWHGLLPHFKDVSSHKYDQPTTFDELRVRFKYSGRSYDSELKELKSIVKMLSTQMGELKETVSQFVQPVQSSSDSTSRREGNRRFGTSTNFRNSYHTGPVCWRCGKPGHLQMNWIFILVGDTLALVLTTPFFTNGIDLISKGGMHWKPPYWYLAHIQRLSDFHVVYFLDVMCVINV</sequence>
<dbReference type="HOGENOM" id="CLU_1058799_0_0_1"/>
<dbReference type="Proteomes" id="UP000030746">
    <property type="component" value="Unassembled WGS sequence"/>
</dbReference>
<keyword evidence="3" id="KW-1185">Reference proteome</keyword>
<dbReference type="AlphaFoldDB" id="V3ZI14"/>